<sequence>MAAVRQHGPVVDARGPVRYLWWLVREVKGKVALGAIYGSLWFVSLAVTPYLISQAIDRGLTPPRPTALLAWAAVVLAVGVASAWLGIMRHRSMTRLRLAAALRTADLVMTHATRLGAALPRRVTAGEVVTIGISDVWTVGRAMNVGGVGVAAVVAFAVIAVLLQRISGLLAVVVLVGVPVVALTIGPLLRRTQRAAARYREHQGGLNSRLVDIVGGLRVLNGLGGKQAHQEHYERESAKLREQGYRVGEPSSWIGALGEGLPVVYLAVVIWLAARLAVGGGLTAGQLVAVYGYTAMLVIPVNVMIFVGFDVTRGVVAARRITDFLRLPGDDPAGGAAPPGPAVLHDPESGVSAEPGRFTALAGNLPAASARILDRLGRYQPGDTTWGGRPLAGIAQPEIRSRILVAAHDADLFAGTLRDVVAGRADPDDDRVRLALDTAVAHDVGADLARPVTWGGRNLSGGQRQRVRLARAVYTDPEMLLAAEPTSAVDAHTEAAIADRLSAARRGRGTVLATTSPVLLDRADTVHYLVDGRVAATGTHRGLLAAEPGYRALVARAFGEDSFEGEGA</sequence>
<dbReference type="Proteomes" id="UP000054537">
    <property type="component" value="Unassembled WGS sequence"/>
</dbReference>
<dbReference type="SUPFAM" id="SSF52540">
    <property type="entry name" value="P-loop containing nucleoside triphosphate hydrolases"/>
    <property type="match status" value="1"/>
</dbReference>
<keyword evidence="9" id="KW-1185">Reference proteome</keyword>
<dbReference type="PANTHER" id="PTHR43394">
    <property type="entry name" value="ATP-DEPENDENT PERMEASE MDL1, MITOCHONDRIAL"/>
    <property type="match status" value="1"/>
</dbReference>
<dbReference type="EMBL" id="JRTT01000007">
    <property type="protein sequence ID" value="KHD78027.1"/>
    <property type="molecule type" value="Genomic_DNA"/>
</dbReference>
<dbReference type="PANTHER" id="PTHR43394:SF1">
    <property type="entry name" value="ATP-BINDING CASSETTE SUB-FAMILY B MEMBER 10, MITOCHONDRIAL"/>
    <property type="match status" value="1"/>
</dbReference>
<dbReference type="STRING" id="1869.MB27_07965"/>
<dbReference type="GO" id="GO:0005524">
    <property type="term" value="F:ATP binding"/>
    <property type="evidence" value="ECO:0007669"/>
    <property type="project" value="InterPro"/>
</dbReference>
<evidence type="ECO:0000256" key="1">
    <source>
        <dbReference type="ARBA" id="ARBA00004651"/>
    </source>
</evidence>
<keyword evidence="3 5" id="KW-1133">Transmembrane helix</keyword>
<dbReference type="InterPro" id="IPR017871">
    <property type="entry name" value="ABC_transporter-like_CS"/>
</dbReference>
<name>A0A0A6XD51_ACTUT</name>
<evidence type="ECO:0000256" key="3">
    <source>
        <dbReference type="ARBA" id="ARBA00022989"/>
    </source>
</evidence>
<evidence type="ECO:0000259" key="7">
    <source>
        <dbReference type="PROSITE" id="PS50929"/>
    </source>
</evidence>
<comment type="caution">
    <text evidence="8">The sequence shown here is derived from an EMBL/GenBank/DDBJ whole genome shotgun (WGS) entry which is preliminary data.</text>
</comment>
<feature type="domain" description="ABC transmembrane type-1" evidence="7">
    <location>
        <begin position="32"/>
        <end position="313"/>
    </location>
</feature>
<feature type="transmembrane region" description="Helical" evidence="5">
    <location>
        <begin position="169"/>
        <end position="189"/>
    </location>
</feature>
<evidence type="ECO:0000256" key="5">
    <source>
        <dbReference type="SAM" id="Phobius"/>
    </source>
</evidence>
<dbReference type="InterPro" id="IPR003439">
    <property type="entry name" value="ABC_transporter-like_ATP-bd"/>
</dbReference>
<evidence type="ECO:0000256" key="2">
    <source>
        <dbReference type="ARBA" id="ARBA00022692"/>
    </source>
</evidence>
<organism evidence="8 9">
    <name type="scientific">Actinoplanes utahensis</name>
    <dbReference type="NCBI Taxonomy" id="1869"/>
    <lineage>
        <taxon>Bacteria</taxon>
        <taxon>Bacillati</taxon>
        <taxon>Actinomycetota</taxon>
        <taxon>Actinomycetes</taxon>
        <taxon>Micromonosporales</taxon>
        <taxon>Micromonosporaceae</taxon>
        <taxon>Actinoplanes</taxon>
    </lineage>
</organism>
<dbReference type="InterPro" id="IPR039421">
    <property type="entry name" value="Type_1_exporter"/>
</dbReference>
<feature type="transmembrane region" description="Helical" evidence="5">
    <location>
        <begin position="142"/>
        <end position="163"/>
    </location>
</feature>
<accession>A0A0A6XD51</accession>
<dbReference type="Gene3D" id="1.20.1560.10">
    <property type="entry name" value="ABC transporter type 1, transmembrane domain"/>
    <property type="match status" value="1"/>
</dbReference>
<dbReference type="InterPro" id="IPR027417">
    <property type="entry name" value="P-loop_NTPase"/>
</dbReference>
<evidence type="ECO:0000259" key="6">
    <source>
        <dbReference type="PROSITE" id="PS50893"/>
    </source>
</evidence>
<dbReference type="AlphaFoldDB" id="A0A0A6XD51"/>
<dbReference type="InterPro" id="IPR011527">
    <property type="entry name" value="ABC1_TM_dom"/>
</dbReference>
<keyword evidence="2 5" id="KW-0812">Transmembrane</keyword>
<evidence type="ECO:0000256" key="4">
    <source>
        <dbReference type="ARBA" id="ARBA00023136"/>
    </source>
</evidence>
<dbReference type="Pfam" id="PF00664">
    <property type="entry name" value="ABC_membrane"/>
    <property type="match status" value="1"/>
</dbReference>
<feature type="transmembrane region" description="Helical" evidence="5">
    <location>
        <begin position="31"/>
        <end position="52"/>
    </location>
</feature>
<dbReference type="PROSITE" id="PS00211">
    <property type="entry name" value="ABC_TRANSPORTER_1"/>
    <property type="match status" value="1"/>
</dbReference>
<proteinExistence type="predicted"/>
<evidence type="ECO:0000313" key="9">
    <source>
        <dbReference type="Proteomes" id="UP000054537"/>
    </source>
</evidence>
<dbReference type="InterPro" id="IPR036640">
    <property type="entry name" value="ABC1_TM_sf"/>
</dbReference>
<feature type="transmembrane region" description="Helical" evidence="5">
    <location>
        <begin position="290"/>
        <end position="311"/>
    </location>
</feature>
<reference evidence="8 9" key="1">
    <citation type="submission" date="2014-10" db="EMBL/GenBank/DDBJ databases">
        <title>Draft genome sequence of Actinoplanes utahensis NRRL 12052.</title>
        <authorList>
            <person name="Velasco-Bucheli B."/>
            <person name="del Cerro C."/>
            <person name="Hormigo D."/>
            <person name="Garcia J.L."/>
            <person name="Acebal C."/>
            <person name="Arroyo M."/>
            <person name="de la Mata I."/>
        </authorList>
    </citation>
    <scope>NUCLEOTIDE SEQUENCE [LARGE SCALE GENOMIC DNA]</scope>
    <source>
        <strain evidence="8 9">NRRL 12052</strain>
    </source>
</reference>
<feature type="transmembrane region" description="Helical" evidence="5">
    <location>
        <begin position="68"/>
        <end position="87"/>
    </location>
</feature>
<dbReference type="GO" id="GO:0015421">
    <property type="term" value="F:ABC-type oligopeptide transporter activity"/>
    <property type="evidence" value="ECO:0007669"/>
    <property type="project" value="TreeGrafter"/>
</dbReference>
<feature type="domain" description="ABC transporter" evidence="6">
    <location>
        <begin position="296"/>
        <end position="556"/>
    </location>
</feature>
<dbReference type="Pfam" id="PF00005">
    <property type="entry name" value="ABC_tran"/>
    <property type="match status" value="1"/>
</dbReference>
<dbReference type="Gene3D" id="3.40.50.300">
    <property type="entry name" value="P-loop containing nucleotide triphosphate hydrolases"/>
    <property type="match status" value="1"/>
</dbReference>
<keyword evidence="4 5" id="KW-0472">Membrane</keyword>
<dbReference type="eggNOG" id="COG1132">
    <property type="taxonomic scope" value="Bacteria"/>
</dbReference>
<dbReference type="GO" id="GO:0016887">
    <property type="term" value="F:ATP hydrolysis activity"/>
    <property type="evidence" value="ECO:0007669"/>
    <property type="project" value="InterPro"/>
</dbReference>
<dbReference type="PROSITE" id="PS50929">
    <property type="entry name" value="ABC_TM1F"/>
    <property type="match status" value="1"/>
</dbReference>
<dbReference type="PROSITE" id="PS50893">
    <property type="entry name" value="ABC_TRANSPORTER_2"/>
    <property type="match status" value="1"/>
</dbReference>
<comment type="subcellular location">
    <subcellularLocation>
        <location evidence="1">Cell membrane</location>
        <topology evidence="1">Multi-pass membrane protein</topology>
    </subcellularLocation>
</comment>
<gene>
    <name evidence="8" type="ORF">MB27_07965</name>
</gene>
<dbReference type="SUPFAM" id="SSF90123">
    <property type="entry name" value="ABC transporter transmembrane region"/>
    <property type="match status" value="1"/>
</dbReference>
<protein>
    <submittedName>
        <fullName evidence="8">ABC transporter</fullName>
    </submittedName>
</protein>
<evidence type="ECO:0000313" key="8">
    <source>
        <dbReference type="EMBL" id="KHD78027.1"/>
    </source>
</evidence>
<dbReference type="GO" id="GO:0005886">
    <property type="term" value="C:plasma membrane"/>
    <property type="evidence" value="ECO:0007669"/>
    <property type="project" value="UniProtKB-SubCell"/>
</dbReference>